<dbReference type="Proteomes" id="UP000475079">
    <property type="component" value="Unassembled WGS sequence"/>
</dbReference>
<evidence type="ECO:0000313" key="2">
    <source>
        <dbReference type="Proteomes" id="UP000475079"/>
    </source>
</evidence>
<name>A0A6L5EER2_9ENTR</name>
<sequence>MSNVECPPEFRAATSIGFTFFRPTLSCWFAAASSPGRNTLHFVPVAITGIRIKGRISVMDSGIIAGKTRAELGFGEQWNQKPT</sequence>
<organism evidence="1 2">
    <name type="scientific">Citrobacter telavivensis</name>
    <dbReference type="NCBI Taxonomy" id="2653932"/>
    <lineage>
        <taxon>Bacteria</taxon>
        <taxon>Pseudomonadati</taxon>
        <taxon>Pseudomonadota</taxon>
        <taxon>Gammaproteobacteria</taxon>
        <taxon>Enterobacterales</taxon>
        <taxon>Enterobacteriaceae</taxon>
        <taxon>Citrobacter</taxon>
    </lineage>
</organism>
<accession>A0A6L5EER2</accession>
<dbReference type="EMBL" id="WHIY01000015">
    <property type="protein sequence ID" value="MPQ53193.1"/>
    <property type="molecule type" value="Genomic_DNA"/>
</dbReference>
<dbReference type="RefSeq" id="WP_152400069.1">
    <property type="nucleotide sequence ID" value="NZ_WHIY01000015.1"/>
</dbReference>
<dbReference type="AlphaFoldDB" id="A0A6L5EER2"/>
<protein>
    <submittedName>
        <fullName evidence="1">Uncharacterized protein</fullName>
    </submittedName>
</protein>
<evidence type="ECO:0000313" key="1">
    <source>
        <dbReference type="EMBL" id="MPQ53193.1"/>
    </source>
</evidence>
<keyword evidence="2" id="KW-1185">Reference proteome</keyword>
<gene>
    <name evidence="1" type="ORF">GBB84_20055</name>
</gene>
<comment type="caution">
    <text evidence="1">The sequence shown here is derived from an EMBL/GenBank/DDBJ whole genome shotgun (WGS) entry which is preliminary data.</text>
</comment>
<proteinExistence type="predicted"/>
<reference evidence="1 2" key="1">
    <citation type="submission" date="2019-10" db="EMBL/GenBank/DDBJ databases">
        <title>Characterization of a new Citrobacter species.</title>
        <authorList>
            <person name="Goncalves Ribeiro T."/>
            <person name="Izdebski R."/>
            <person name="Urbanowicz P."/>
            <person name="Carmeli Y."/>
            <person name="Gniadkowski M."/>
            <person name="Peixe L."/>
        </authorList>
    </citation>
    <scope>NUCLEOTIDE SEQUENCE [LARGE SCALE GENOMIC DNA]</scope>
    <source>
        <strain evidence="1 2">NMI7905_11</strain>
    </source>
</reference>